<dbReference type="FunFam" id="3.30.420.40:FF:000545">
    <property type="entry name" value="Endoplasmic reticulum chaperone BiP"/>
    <property type="match status" value="1"/>
</dbReference>
<organism evidence="4 5">
    <name type="scientific">Coptis chinensis</name>
    <dbReference type="NCBI Taxonomy" id="261450"/>
    <lineage>
        <taxon>Eukaryota</taxon>
        <taxon>Viridiplantae</taxon>
        <taxon>Streptophyta</taxon>
        <taxon>Embryophyta</taxon>
        <taxon>Tracheophyta</taxon>
        <taxon>Spermatophyta</taxon>
        <taxon>Magnoliopsida</taxon>
        <taxon>Ranunculales</taxon>
        <taxon>Ranunculaceae</taxon>
        <taxon>Coptidoideae</taxon>
        <taxon>Coptis</taxon>
    </lineage>
</organism>
<name>A0A835H0M4_9MAGN</name>
<keyword evidence="3" id="KW-0067">ATP-binding</keyword>
<evidence type="ECO:0000313" key="4">
    <source>
        <dbReference type="EMBL" id="KAF9588568.1"/>
    </source>
</evidence>
<evidence type="ECO:0000313" key="5">
    <source>
        <dbReference type="Proteomes" id="UP000631114"/>
    </source>
</evidence>
<proteinExistence type="inferred from homology"/>
<keyword evidence="5" id="KW-1185">Reference proteome</keyword>
<keyword evidence="2" id="KW-0547">Nucleotide-binding</keyword>
<dbReference type="EMBL" id="JADFTS010000009">
    <property type="protein sequence ID" value="KAF9588568.1"/>
    <property type="molecule type" value="Genomic_DNA"/>
</dbReference>
<dbReference type="GO" id="GO:0140662">
    <property type="term" value="F:ATP-dependent protein folding chaperone"/>
    <property type="evidence" value="ECO:0007669"/>
    <property type="project" value="InterPro"/>
</dbReference>
<evidence type="ECO:0000256" key="3">
    <source>
        <dbReference type="ARBA" id="ARBA00022840"/>
    </source>
</evidence>
<dbReference type="InterPro" id="IPR043129">
    <property type="entry name" value="ATPase_NBD"/>
</dbReference>
<dbReference type="SUPFAM" id="SSF53067">
    <property type="entry name" value="Actin-like ATPase domain"/>
    <property type="match status" value="1"/>
</dbReference>
<dbReference type="InterPro" id="IPR013126">
    <property type="entry name" value="Hsp_70_fam"/>
</dbReference>
<dbReference type="OrthoDB" id="912200at2759"/>
<reference evidence="4 5" key="1">
    <citation type="submission" date="2020-10" db="EMBL/GenBank/DDBJ databases">
        <title>The Coptis chinensis genome and diversification of protoberbering-type alkaloids.</title>
        <authorList>
            <person name="Wang B."/>
            <person name="Shu S."/>
            <person name="Song C."/>
            <person name="Liu Y."/>
        </authorList>
    </citation>
    <scope>NUCLEOTIDE SEQUENCE [LARGE SCALE GENOMIC DNA]</scope>
    <source>
        <strain evidence="4">HL-2020</strain>
        <tissue evidence="4">Leaf</tissue>
    </source>
</reference>
<evidence type="ECO:0000256" key="2">
    <source>
        <dbReference type="ARBA" id="ARBA00022741"/>
    </source>
</evidence>
<evidence type="ECO:0008006" key="6">
    <source>
        <dbReference type="Google" id="ProtNLM"/>
    </source>
</evidence>
<comment type="similarity">
    <text evidence="1">Belongs to the heat shock protein 70 family.</text>
</comment>
<accession>A0A835H0M4</accession>
<dbReference type="Pfam" id="PF00012">
    <property type="entry name" value="HSP70"/>
    <property type="match status" value="1"/>
</dbReference>
<dbReference type="GO" id="GO:0005524">
    <property type="term" value="F:ATP binding"/>
    <property type="evidence" value="ECO:0007669"/>
    <property type="project" value="UniProtKB-KW"/>
</dbReference>
<comment type="caution">
    <text evidence="4">The sequence shown here is derived from an EMBL/GenBank/DDBJ whole genome shotgun (WGS) entry which is preliminary data.</text>
</comment>
<dbReference type="PRINTS" id="PR00301">
    <property type="entry name" value="HEATSHOCK70"/>
</dbReference>
<evidence type="ECO:0000256" key="1">
    <source>
        <dbReference type="ARBA" id="ARBA00007381"/>
    </source>
</evidence>
<protein>
    <recommendedName>
        <fullName evidence="6">Heat shock protein 70</fullName>
    </recommendedName>
</protein>
<dbReference type="Gene3D" id="3.30.420.40">
    <property type="match status" value="2"/>
</dbReference>
<dbReference type="Proteomes" id="UP000631114">
    <property type="component" value="Unassembled WGS sequence"/>
</dbReference>
<sequence>MPVPSPDKEGGEREESRVLRKLVDDTSKFFNTKVTKAVVIVPAYFDNSQRTTTKDVGRIAGLKVLRIVNEPTVAPFAYGLDKKNVETILVFDLGGGTFDVSVTLSMLVALAN</sequence>
<gene>
    <name evidence="4" type="ORF">IFM89_013420</name>
</gene>
<dbReference type="AlphaFoldDB" id="A0A835H0M4"/>
<dbReference type="PANTHER" id="PTHR19375">
    <property type="entry name" value="HEAT SHOCK PROTEIN 70KDA"/>
    <property type="match status" value="1"/>
</dbReference>